<reference evidence="2" key="1">
    <citation type="journal article" date="2021" name="IMA Fungus">
        <title>Genomic characterization of three marine fungi, including Emericellopsis atlantica sp. nov. with signatures of a generalist lifestyle and marine biomass degradation.</title>
        <authorList>
            <person name="Hagestad O.C."/>
            <person name="Hou L."/>
            <person name="Andersen J.H."/>
            <person name="Hansen E.H."/>
            <person name="Altermark B."/>
            <person name="Li C."/>
            <person name="Kuhnert E."/>
            <person name="Cox R.J."/>
            <person name="Crous P.W."/>
            <person name="Spatafora J.W."/>
            <person name="Lail K."/>
            <person name="Amirebrahimi M."/>
            <person name="Lipzen A."/>
            <person name="Pangilinan J."/>
            <person name="Andreopoulos W."/>
            <person name="Hayes R.D."/>
            <person name="Ng V."/>
            <person name="Grigoriev I.V."/>
            <person name="Jackson S.A."/>
            <person name="Sutton T.D.S."/>
            <person name="Dobson A.D.W."/>
            <person name="Rama T."/>
        </authorList>
    </citation>
    <scope>NUCLEOTIDE SEQUENCE</scope>
    <source>
        <strain evidence="2">TS7</strain>
    </source>
</reference>
<protein>
    <submittedName>
        <fullName evidence="2">Uncharacterized protein</fullName>
    </submittedName>
</protein>
<sequence length="297" mass="32863">MSTIQQAPALPQRSNRRASRFLEPINPKTGFLDEQPPLSPSHPPHEVYLSSEEEASSSADDFSDNDLDSDTEVDPLTPVRKSQEDTARVVNFVYWGKPSIVELPQRSTSPETIYSTSSQPRKVRRTTTEPITPTRRTSFSSTHSSSRFSTVSRSSTAMGSSPLRHKPAFLSIDPCPSRPESEQAHDPDRPRTPRGSSNSMLKRTLSLARKRSKPHLNQAATQSSNDLLIRPVSVEPYSQTPSLDPEAALKATRRRTVMVEPPPIPEDVPTKPVSSKLAKGHSRLRNGLSISLGRRKA</sequence>
<proteinExistence type="predicted"/>
<evidence type="ECO:0000313" key="2">
    <source>
        <dbReference type="EMBL" id="KAG9250850.1"/>
    </source>
</evidence>
<dbReference type="GeneID" id="70296249"/>
<organism evidence="2 3">
    <name type="scientific">Emericellopsis atlantica</name>
    <dbReference type="NCBI Taxonomy" id="2614577"/>
    <lineage>
        <taxon>Eukaryota</taxon>
        <taxon>Fungi</taxon>
        <taxon>Dikarya</taxon>
        <taxon>Ascomycota</taxon>
        <taxon>Pezizomycotina</taxon>
        <taxon>Sordariomycetes</taxon>
        <taxon>Hypocreomycetidae</taxon>
        <taxon>Hypocreales</taxon>
        <taxon>Bionectriaceae</taxon>
        <taxon>Emericellopsis</taxon>
    </lineage>
</organism>
<feature type="compositionally biased region" description="Basic and acidic residues" evidence="1">
    <location>
        <begin position="179"/>
        <end position="191"/>
    </location>
</feature>
<feature type="region of interest" description="Disordered" evidence="1">
    <location>
        <begin position="260"/>
        <end position="297"/>
    </location>
</feature>
<name>A0A9P7ZFY5_9HYPO</name>
<feature type="region of interest" description="Disordered" evidence="1">
    <location>
        <begin position="1"/>
        <end position="83"/>
    </location>
</feature>
<comment type="caution">
    <text evidence="2">The sequence shown here is derived from an EMBL/GenBank/DDBJ whole genome shotgun (WGS) entry which is preliminary data.</text>
</comment>
<dbReference type="RefSeq" id="XP_046114774.1">
    <property type="nucleotide sequence ID" value="XM_046265346.1"/>
</dbReference>
<accession>A0A9P7ZFY5</accession>
<feature type="compositionally biased region" description="Acidic residues" evidence="1">
    <location>
        <begin position="51"/>
        <end position="73"/>
    </location>
</feature>
<gene>
    <name evidence="2" type="ORF">F5Z01DRAFT_677345</name>
</gene>
<evidence type="ECO:0000256" key="1">
    <source>
        <dbReference type="SAM" id="MobiDB-lite"/>
    </source>
</evidence>
<feature type="region of interest" description="Disordered" evidence="1">
    <location>
        <begin position="100"/>
        <end position="227"/>
    </location>
</feature>
<dbReference type="EMBL" id="MU251272">
    <property type="protein sequence ID" value="KAG9250850.1"/>
    <property type="molecule type" value="Genomic_DNA"/>
</dbReference>
<dbReference type="Proteomes" id="UP000887229">
    <property type="component" value="Unassembled WGS sequence"/>
</dbReference>
<dbReference type="OrthoDB" id="4838114at2759"/>
<keyword evidence="3" id="KW-1185">Reference proteome</keyword>
<evidence type="ECO:0000313" key="3">
    <source>
        <dbReference type="Proteomes" id="UP000887229"/>
    </source>
</evidence>
<feature type="compositionally biased region" description="Polar residues" evidence="1">
    <location>
        <begin position="105"/>
        <end position="120"/>
    </location>
</feature>
<feature type="compositionally biased region" description="Low complexity" evidence="1">
    <location>
        <begin position="128"/>
        <end position="156"/>
    </location>
</feature>
<dbReference type="AlphaFoldDB" id="A0A9P7ZFY5"/>